<keyword evidence="8 10" id="KW-0811">Translocation</keyword>
<dbReference type="GO" id="GO:0043953">
    <property type="term" value="P:protein transport by the Tat complex"/>
    <property type="evidence" value="ECO:0007669"/>
    <property type="project" value="UniProtKB-UniRule"/>
</dbReference>
<dbReference type="NCBIfam" id="NF002448">
    <property type="entry name" value="PRK01614.1"/>
    <property type="match status" value="1"/>
</dbReference>
<evidence type="ECO:0000256" key="2">
    <source>
        <dbReference type="ARBA" id="ARBA00022448"/>
    </source>
</evidence>
<keyword evidence="13" id="KW-1185">Reference proteome</keyword>
<dbReference type="Proteomes" id="UP000038204">
    <property type="component" value="Unassembled WGS sequence"/>
</dbReference>
<evidence type="ECO:0000256" key="8">
    <source>
        <dbReference type="ARBA" id="ARBA00023010"/>
    </source>
</evidence>
<comment type="subcellular location">
    <subcellularLocation>
        <location evidence="10">Cell inner membrane</location>
        <topology evidence="10">Single-pass membrane protein</topology>
    </subcellularLocation>
    <subcellularLocation>
        <location evidence="1">Cell membrane</location>
        <topology evidence="1">Single-pass membrane protein</topology>
    </subcellularLocation>
</comment>
<gene>
    <name evidence="10 12" type="primary">tatE</name>
    <name evidence="11" type="ORF">BF17_14000</name>
    <name evidence="12" type="ORF">ERS008667_02430</name>
</gene>
<keyword evidence="4 10" id="KW-0997">Cell inner membrane</keyword>
<dbReference type="AlphaFoldDB" id="A0A0T9QGN2"/>
<evidence type="ECO:0000313" key="13">
    <source>
        <dbReference type="Proteomes" id="UP000019439"/>
    </source>
</evidence>
<dbReference type="NCBIfam" id="TIGR01411">
    <property type="entry name" value="tatAE"/>
    <property type="match status" value="1"/>
</dbReference>
<dbReference type="PANTHER" id="PTHR42982:SF5">
    <property type="entry name" value="SEC-INDEPENDENT PROTEIN TRANSLOCASE PROTEIN TATE"/>
    <property type="match status" value="1"/>
</dbReference>
<name>A0A0T9QGN2_9GAMM</name>
<organism evidence="12 14">
    <name type="scientific">Yersinia similis</name>
    <dbReference type="NCBI Taxonomy" id="367190"/>
    <lineage>
        <taxon>Bacteria</taxon>
        <taxon>Pseudomonadati</taxon>
        <taxon>Pseudomonadota</taxon>
        <taxon>Gammaproteobacteria</taxon>
        <taxon>Enterobacterales</taxon>
        <taxon>Yersiniaceae</taxon>
        <taxon>Yersinia</taxon>
    </lineage>
</organism>
<dbReference type="KEGG" id="ysi:BF17_14000"/>
<dbReference type="Proteomes" id="UP000019439">
    <property type="component" value="Chromosome"/>
</dbReference>
<dbReference type="InterPro" id="IPR024905">
    <property type="entry name" value="TatE"/>
</dbReference>
<keyword evidence="9 10" id="KW-0472">Membrane</keyword>
<reference evidence="11 13" key="1">
    <citation type="journal article" date="2014" name="Genome Announc.">
        <title>Genome Sequence of Yersinia similis Y228T, a Member of the Yersinia pseudotuberculosis Complex.</title>
        <authorList>
            <person name="Sprague L.D."/>
            <person name="Neubauer H."/>
        </authorList>
    </citation>
    <scope>NUCLEOTIDE SEQUENCE [LARGE SCALE GENOMIC DNA]</scope>
    <source>
        <strain evidence="11 13">228</strain>
    </source>
</reference>
<comment type="similarity">
    <text evidence="10">Belongs to the TatA/E family. TatE subfamily.</text>
</comment>
<evidence type="ECO:0000313" key="11">
    <source>
        <dbReference type="EMBL" id="AHK20304.1"/>
    </source>
</evidence>
<dbReference type="PATRIC" id="fig|367190.3.peg.2734"/>
<keyword evidence="7 10" id="KW-1133">Transmembrane helix</keyword>
<dbReference type="GeneID" id="96664610"/>
<keyword evidence="3 10" id="KW-1003">Cell membrane</keyword>
<evidence type="ECO:0000256" key="9">
    <source>
        <dbReference type="ARBA" id="ARBA00023136"/>
    </source>
</evidence>
<evidence type="ECO:0000313" key="12">
    <source>
        <dbReference type="EMBL" id="CNI10542.1"/>
    </source>
</evidence>
<dbReference type="PANTHER" id="PTHR42982">
    <property type="entry name" value="SEC-INDEPENDENT PROTEIN TRANSLOCASE PROTEIN TATA"/>
    <property type="match status" value="1"/>
</dbReference>
<dbReference type="RefSeq" id="WP_025382973.1">
    <property type="nucleotide sequence ID" value="NZ_CABIHS010000200.1"/>
</dbReference>
<protein>
    <recommendedName>
        <fullName evidence="10">Probable Sec-independent protein translocase protein TatE</fullName>
    </recommendedName>
</protein>
<dbReference type="HAMAP" id="MF_00903">
    <property type="entry name" value="TatE"/>
    <property type="match status" value="1"/>
</dbReference>
<evidence type="ECO:0000256" key="3">
    <source>
        <dbReference type="ARBA" id="ARBA00022475"/>
    </source>
</evidence>
<comment type="function">
    <text evidence="10">Part of the twin-arginine translocation (Tat) system that transports large folded proteins containing a characteristic twin-arginine motif in their signal peptide across membranes. TatE shares overlapping functions with TatA.</text>
</comment>
<dbReference type="EMBL" id="CQBK01000016">
    <property type="protein sequence ID" value="CNI10542.1"/>
    <property type="molecule type" value="Genomic_DNA"/>
</dbReference>
<evidence type="ECO:0000256" key="4">
    <source>
        <dbReference type="ARBA" id="ARBA00022519"/>
    </source>
</evidence>
<sequence length="89" mass="9384">MEGLSITKLLVVGILIVLLFGTSKLRTLGADLGAALKGFKKAMRSDDEVSTSVLTESTKLAETKMAAETKTVAETKAASDPQASVERKD</sequence>
<dbReference type="InterPro" id="IPR006312">
    <property type="entry name" value="TatA/E"/>
</dbReference>
<evidence type="ECO:0000313" key="14">
    <source>
        <dbReference type="Proteomes" id="UP000038204"/>
    </source>
</evidence>
<evidence type="ECO:0000256" key="6">
    <source>
        <dbReference type="ARBA" id="ARBA00022927"/>
    </source>
</evidence>
<dbReference type="HAMAP" id="MF_00236">
    <property type="entry name" value="TatA_E"/>
    <property type="match status" value="1"/>
</dbReference>
<evidence type="ECO:0000256" key="10">
    <source>
        <dbReference type="HAMAP-Rule" id="MF_00903"/>
    </source>
</evidence>
<dbReference type="Pfam" id="PF02416">
    <property type="entry name" value="TatA_B_E"/>
    <property type="match status" value="1"/>
</dbReference>
<dbReference type="EMBL" id="CP007230">
    <property type="protein sequence ID" value="AHK20304.1"/>
    <property type="molecule type" value="Genomic_DNA"/>
</dbReference>
<dbReference type="Gene3D" id="1.20.5.3310">
    <property type="match status" value="1"/>
</dbReference>
<reference evidence="12 14" key="2">
    <citation type="submission" date="2015-03" db="EMBL/GenBank/DDBJ databases">
        <authorList>
            <person name="Murphy D."/>
        </authorList>
    </citation>
    <scope>NUCLEOTIDE SEQUENCE [LARGE SCALE GENOMIC DNA]</scope>
    <source>
        <strain evidence="12 14">Y233</strain>
    </source>
</reference>
<proteinExistence type="inferred from homology"/>
<dbReference type="GO" id="GO:0008320">
    <property type="term" value="F:protein transmembrane transporter activity"/>
    <property type="evidence" value="ECO:0007669"/>
    <property type="project" value="UniProtKB-UniRule"/>
</dbReference>
<dbReference type="GO" id="GO:0033281">
    <property type="term" value="C:TAT protein transport complex"/>
    <property type="evidence" value="ECO:0007669"/>
    <property type="project" value="UniProtKB-UniRule"/>
</dbReference>
<evidence type="ECO:0000256" key="5">
    <source>
        <dbReference type="ARBA" id="ARBA00022692"/>
    </source>
</evidence>
<keyword evidence="6 10" id="KW-0653">Protein transport</keyword>
<evidence type="ECO:0000256" key="7">
    <source>
        <dbReference type="ARBA" id="ARBA00022989"/>
    </source>
</evidence>
<evidence type="ECO:0000256" key="1">
    <source>
        <dbReference type="ARBA" id="ARBA00004162"/>
    </source>
</evidence>
<keyword evidence="5 10" id="KW-0812">Transmembrane</keyword>
<dbReference type="InterPro" id="IPR003369">
    <property type="entry name" value="TatA/B/E"/>
</dbReference>
<keyword evidence="2 10" id="KW-0813">Transport</keyword>
<accession>A0A0T9QGN2</accession>